<organism evidence="4 5">
    <name type="scientific">Ichthyophthirius multifiliis</name>
    <name type="common">White spot disease agent</name>
    <name type="synonym">Ich</name>
    <dbReference type="NCBI Taxonomy" id="5932"/>
    <lineage>
        <taxon>Eukaryota</taxon>
        <taxon>Sar</taxon>
        <taxon>Alveolata</taxon>
        <taxon>Ciliophora</taxon>
        <taxon>Intramacronucleata</taxon>
        <taxon>Oligohymenophorea</taxon>
        <taxon>Hymenostomatida</taxon>
        <taxon>Ophryoglenina</taxon>
        <taxon>Ichthyophthirius</taxon>
    </lineage>
</organism>
<evidence type="ECO:0000313" key="4">
    <source>
        <dbReference type="EMBL" id="EGR32070.1"/>
    </source>
</evidence>
<feature type="coiled-coil region" evidence="1">
    <location>
        <begin position="228"/>
        <end position="308"/>
    </location>
</feature>
<dbReference type="SUPFAM" id="SSF58100">
    <property type="entry name" value="Bacterial hemolysins"/>
    <property type="match status" value="1"/>
</dbReference>
<dbReference type="GeneID" id="14908222"/>
<evidence type="ECO:0000256" key="3">
    <source>
        <dbReference type="SAM" id="SignalP"/>
    </source>
</evidence>
<evidence type="ECO:0000256" key="1">
    <source>
        <dbReference type="SAM" id="Coils"/>
    </source>
</evidence>
<keyword evidence="1" id="KW-0175">Coiled coil</keyword>
<keyword evidence="5" id="KW-1185">Reference proteome</keyword>
<dbReference type="RefSeq" id="XP_004035556.1">
    <property type="nucleotide sequence ID" value="XM_004035508.1"/>
</dbReference>
<name>G0QRT6_ICHMU</name>
<gene>
    <name evidence="4" type="ORF">IMG5_097470</name>
</gene>
<dbReference type="Proteomes" id="UP000008983">
    <property type="component" value="Unassembled WGS sequence"/>
</dbReference>
<dbReference type="AlphaFoldDB" id="G0QRT6"/>
<protein>
    <submittedName>
        <fullName evidence="4">Uncharacterized protein</fullName>
    </submittedName>
</protein>
<evidence type="ECO:0000256" key="2">
    <source>
        <dbReference type="SAM" id="MobiDB-lite"/>
    </source>
</evidence>
<accession>G0QRT6</accession>
<evidence type="ECO:0000313" key="5">
    <source>
        <dbReference type="Proteomes" id="UP000008983"/>
    </source>
</evidence>
<keyword evidence="3" id="KW-0732">Signal</keyword>
<sequence length="350" mass="39962">MNKFTTILVFLSLFSAIYALSDTELVQVKSNPFGSALNNLLEMHMLSQDPSGRLNEINNVLDQVEELLTKQNQDSEQWINGRKAQCSNDQDQLQQQIKSVHDSLESDKETTRQHYEEQKNKQGDLDNERSNLSTSEESLRNARNSLEDQTKRYELAHADYQEAIKACKEALELLATLRQSSFIQAKTQSRLVTVTALIQKHVPAKTSAFVQPIVSVLTELSTSNKVDQDKLKRIVSLIEQLLEELQKQLGQLESSNIITVEDLNSLIKKTEESIENSKGQIKSLEARLEELKNLIENLNGAISSNESTHELLKDALNILKRLRVHFHEKIVSSVENIEKDTYYDELHRFD</sequence>
<reference evidence="4 5" key="1">
    <citation type="submission" date="2011-07" db="EMBL/GenBank/DDBJ databases">
        <authorList>
            <person name="Coyne R."/>
            <person name="Brami D."/>
            <person name="Johnson J."/>
            <person name="Hostetler J."/>
            <person name="Hannick L."/>
            <person name="Clark T."/>
            <person name="Cassidy-Hanley D."/>
            <person name="Inman J."/>
        </authorList>
    </citation>
    <scope>NUCLEOTIDE SEQUENCE [LARGE SCALE GENOMIC DNA]</scope>
    <source>
        <strain evidence="4 5">G5</strain>
    </source>
</reference>
<dbReference type="eggNOG" id="ENOG502SVF1">
    <property type="taxonomic scope" value="Eukaryota"/>
</dbReference>
<feature type="signal peptide" evidence="3">
    <location>
        <begin position="1"/>
        <end position="19"/>
    </location>
</feature>
<feature type="chain" id="PRO_5003408109" evidence="3">
    <location>
        <begin position="20"/>
        <end position="350"/>
    </location>
</feature>
<proteinExistence type="predicted"/>
<dbReference type="InParanoid" id="G0QRT6"/>
<dbReference type="EMBL" id="GL983799">
    <property type="protein sequence ID" value="EGR32070.1"/>
    <property type="molecule type" value="Genomic_DNA"/>
</dbReference>
<feature type="compositionally biased region" description="Basic and acidic residues" evidence="2">
    <location>
        <begin position="104"/>
        <end position="129"/>
    </location>
</feature>
<feature type="region of interest" description="Disordered" evidence="2">
    <location>
        <begin position="104"/>
        <end position="144"/>
    </location>
</feature>